<dbReference type="STRING" id="1462526.BN990_04498"/>
<gene>
    <name evidence="1" type="ORF">BN990_04498</name>
</gene>
<dbReference type="AlphaFoldDB" id="A0A024QHU3"/>
<name>A0A024QHU3_9BACI</name>
<dbReference type="Proteomes" id="UP000028875">
    <property type="component" value="Unassembled WGS sequence"/>
</dbReference>
<dbReference type="EMBL" id="CCDP010000005">
    <property type="protein sequence ID" value="CDQ42118.1"/>
    <property type="molecule type" value="Genomic_DNA"/>
</dbReference>
<dbReference type="RefSeq" id="WP_051739424.1">
    <property type="nucleotide sequence ID" value="NZ_BNER01000014.1"/>
</dbReference>
<reference evidence="1 2" key="1">
    <citation type="submission" date="2014-03" db="EMBL/GenBank/DDBJ databases">
        <authorList>
            <person name="Urmite Genomes U."/>
        </authorList>
    </citation>
    <scope>NUCLEOTIDE SEQUENCE [LARGE SCALE GENOMIC DNA]</scope>
    <source>
        <strain evidence="1 2">Vm-5</strain>
    </source>
</reference>
<accession>A0A024QHU3</accession>
<sequence>MYIEKTKSKGVYYLYLRKYDGRIRYGTKKRTLYAFGRLEKARNNLIEWKNDISKLPEDLKKHGCTRDDLEKWISQTHSKPAGFQNNPLVHM</sequence>
<proteinExistence type="predicted"/>
<organism evidence="1 2">
    <name type="scientific">Virgibacillus massiliensis</name>
    <dbReference type="NCBI Taxonomy" id="1462526"/>
    <lineage>
        <taxon>Bacteria</taxon>
        <taxon>Bacillati</taxon>
        <taxon>Bacillota</taxon>
        <taxon>Bacilli</taxon>
        <taxon>Bacillales</taxon>
        <taxon>Bacillaceae</taxon>
        <taxon>Virgibacillus</taxon>
    </lineage>
</organism>
<evidence type="ECO:0000313" key="1">
    <source>
        <dbReference type="EMBL" id="CDQ42118.1"/>
    </source>
</evidence>
<keyword evidence="2" id="KW-1185">Reference proteome</keyword>
<reference evidence="2" key="2">
    <citation type="submission" date="2014-05" db="EMBL/GenBank/DDBJ databases">
        <title>Draft genome sequence of Virgibacillus massiliensis Vm-5.</title>
        <authorList>
            <person name="Khelaifia S."/>
            <person name="Croce O."/>
            <person name="Lagier J.C."/>
            <person name="Raoult D."/>
        </authorList>
    </citation>
    <scope>NUCLEOTIDE SEQUENCE [LARGE SCALE GENOMIC DNA]</scope>
    <source>
        <strain evidence="2">Vm-5</strain>
    </source>
</reference>
<evidence type="ECO:0000313" key="2">
    <source>
        <dbReference type="Proteomes" id="UP000028875"/>
    </source>
</evidence>
<protein>
    <submittedName>
        <fullName evidence="1">Uncharacterized protein</fullName>
    </submittedName>
</protein>
<dbReference type="OrthoDB" id="2936917at2"/>
<dbReference type="eggNOG" id="ENOG5033AQF">
    <property type="taxonomic scope" value="Bacteria"/>
</dbReference>
<comment type="caution">
    <text evidence="1">The sequence shown here is derived from an EMBL/GenBank/DDBJ whole genome shotgun (WGS) entry which is preliminary data.</text>
</comment>